<keyword evidence="4" id="KW-1185">Reference proteome</keyword>
<dbReference type="Proteomes" id="UP000193495">
    <property type="component" value="Unassembled WGS sequence"/>
</dbReference>
<dbReference type="Proteomes" id="UP000240624">
    <property type="component" value="Unassembled WGS sequence"/>
</dbReference>
<evidence type="ECO:0000313" key="1">
    <source>
        <dbReference type="EMBL" id="PSK85940.1"/>
    </source>
</evidence>
<organism evidence="2 3">
    <name type="scientific">Limimaricola soesokkakensis</name>
    <dbReference type="NCBI Taxonomy" id="1343159"/>
    <lineage>
        <taxon>Bacteria</taxon>
        <taxon>Pseudomonadati</taxon>
        <taxon>Pseudomonadota</taxon>
        <taxon>Alphaproteobacteria</taxon>
        <taxon>Rhodobacterales</taxon>
        <taxon>Paracoccaceae</taxon>
        <taxon>Limimaricola</taxon>
    </lineage>
</organism>
<sequence>MKSPRYANVPLRDTSQPGGVVAYQAGSEVRYVTGINLPVAGGVPPDG</sequence>
<dbReference type="EMBL" id="PYGB01000007">
    <property type="protein sequence ID" value="PSK85940.1"/>
    <property type="molecule type" value="Genomic_DNA"/>
</dbReference>
<accession>A0A1X6ZKZ4</accession>
<evidence type="ECO:0000313" key="3">
    <source>
        <dbReference type="Proteomes" id="UP000193495"/>
    </source>
</evidence>
<gene>
    <name evidence="1" type="ORF">CLV79_107170</name>
    <name evidence="2" type="ORF">LOS8367_02570</name>
</gene>
<name>A0A1X6ZKZ4_9RHOB</name>
<dbReference type="EMBL" id="FWFY01000008">
    <property type="protein sequence ID" value="SLN54846.1"/>
    <property type="molecule type" value="Genomic_DNA"/>
</dbReference>
<evidence type="ECO:0000313" key="4">
    <source>
        <dbReference type="Proteomes" id="UP000240624"/>
    </source>
</evidence>
<protein>
    <submittedName>
        <fullName evidence="2">Uncharacterized protein</fullName>
    </submittedName>
</protein>
<dbReference type="AlphaFoldDB" id="A0A1X6ZKZ4"/>
<proteinExistence type="predicted"/>
<reference evidence="1 4" key="2">
    <citation type="submission" date="2018-03" db="EMBL/GenBank/DDBJ databases">
        <title>Genomic Encyclopedia of Archaeal and Bacterial Type Strains, Phase II (KMG-II): from individual species to whole genera.</title>
        <authorList>
            <person name="Goeker M."/>
        </authorList>
    </citation>
    <scope>NUCLEOTIDE SEQUENCE [LARGE SCALE GENOMIC DNA]</scope>
    <source>
        <strain evidence="1 4">DSM 29956</strain>
    </source>
</reference>
<evidence type="ECO:0000313" key="2">
    <source>
        <dbReference type="EMBL" id="SLN54846.1"/>
    </source>
</evidence>
<reference evidence="2 3" key="1">
    <citation type="submission" date="2017-03" db="EMBL/GenBank/DDBJ databases">
        <authorList>
            <person name="Afonso C.L."/>
            <person name="Miller P.J."/>
            <person name="Scott M.A."/>
            <person name="Spackman E."/>
            <person name="Goraichik I."/>
            <person name="Dimitrov K.M."/>
            <person name="Suarez D.L."/>
            <person name="Swayne D.E."/>
        </authorList>
    </citation>
    <scope>NUCLEOTIDE SEQUENCE [LARGE SCALE GENOMIC DNA]</scope>
    <source>
        <strain evidence="2 3">CECT 8367</strain>
    </source>
</reference>